<keyword evidence="3" id="KW-1185">Reference proteome</keyword>
<dbReference type="RefSeq" id="WP_147804073.1">
    <property type="nucleotide sequence ID" value="NZ_CP144914.1"/>
</dbReference>
<dbReference type="AlphaFoldDB" id="A0A5C7FJZ8"/>
<dbReference type="Proteomes" id="UP000321816">
    <property type="component" value="Chromosome"/>
</dbReference>
<organism evidence="2 3">
    <name type="scientific">Alkalicoccus halolimnae</name>
    <dbReference type="NCBI Taxonomy" id="1667239"/>
    <lineage>
        <taxon>Bacteria</taxon>
        <taxon>Bacillati</taxon>
        <taxon>Bacillota</taxon>
        <taxon>Bacilli</taxon>
        <taxon>Bacillales</taxon>
        <taxon>Bacillaceae</taxon>
        <taxon>Alkalicoccus</taxon>
    </lineage>
</organism>
<evidence type="ECO:0000256" key="1">
    <source>
        <dbReference type="SAM" id="MobiDB-lite"/>
    </source>
</evidence>
<name>A0A5C7FJZ8_9BACI</name>
<feature type="region of interest" description="Disordered" evidence="1">
    <location>
        <begin position="115"/>
        <end position="166"/>
    </location>
</feature>
<feature type="region of interest" description="Disordered" evidence="1">
    <location>
        <begin position="1"/>
        <end position="24"/>
    </location>
</feature>
<dbReference type="EMBL" id="CP144914">
    <property type="protein sequence ID" value="WWD81028.1"/>
    <property type="molecule type" value="Genomic_DNA"/>
</dbReference>
<feature type="compositionally biased region" description="Basic and acidic residues" evidence="1">
    <location>
        <begin position="135"/>
        <end position="154"/>
    </location>
</feature>
<sequence length="166" mass="18195">MAKADNKPNEEQEPTEQPESKSEFTFDKNYVLAGSAIGAGIGYLSSSRNRTASGGVLKKVLQSEAARSLSFQIGRTVQDIVLDQVRSNLQEQVTSYLEPKQIGSVVSKKLIDAGKEKFSSGSKESKETSSAGSDELEKVKKENEELKERLEKMENMLNKLSDSSSN</sequence>
<dbReference type="KEGG" id="ahal:FTX54_005550"/>
<accession>A0A5C7FJZ8</accession>
<reference evidence="2 3" key="1">
    <citation type="submission" date="2024-01" db="EMBL/GenBank/DDBJ databases">
        <title>Complete Genome Sequence of Alkalicoccus halolimnae BZ-SZ-XJ29T, a Moderately Halophilic Bacterium Isolated from a Salt Lake.</title>
        <authorList>
            <person name="Zhao B."/>
        </authorList>
    </citation>
    <scope>NUCLEOTIDE SEQUENCE [LARGE SCALE GENOMIC DNA]</scope>
    <source>
        <strain evidence="2 3">BZ-SZ-XJ29</strain>
    </source>
</reference>
<proteinExistence type="predicted"/>
<evidence type="ECO:0000313" key="3">
    <source>
        <dbReference type="Proteomes" id="UP000321816"/>
    </source>
</evidence>
<gene>
    <name evidence="2" type="ORF">FTX54_005550</name>
</gene>
<dbReference type="OrthoDB" id="2974156at2"/>
<feature type="compositionally biased region" description="Basic and acidic residues" evidence="1">
    <location>
        <begin position="1"/>
        <end position="10"/>
    </location>
</feature>
<feature type="compositionally biased region" description="Basic and acidic residues" evidence="1">
    <location>
        <begin position="115"/>
        <end position="127"/>
    </location>
</feature>
<protein>
    <submittedName>
        <fullName evidence="2">Uncharacterized protein</fullName>
    </submittedName>
</protein>
<evidence type="ECO:0000313" key="2">
    <source>
        <dbReference type="EMBL" id="WWD81028.1"/>
    </source>
</evidence>